<evidence type="ECO:0000313" key="1">
    <source>
        <dbReference type="EMBL" id="TQD26314.1"/>
    </source>
</evidence>
<dbReference type="Proteomes" id="UP000319335">
    <property type="component" value="Unassembled WGS sequence"/>
</dbReference>
<dbReference type="EMBL" id="VIAQ01000012">
    <property type="protein sequence ID" value="TQD26314.1"/>
    <property type="molecule type" value="Genomic_DNA"/>
</dbReference>
<sequence length="81" mass="9146">MVEQEFAFSVAIKDFSVIRKLKTCCDCTNVMEISGILDIEELSFIEPCVLHISGKFGDIDLSFDESQLKNLLLKGDKNEDK</sequence>
<accession>A0A7Z8KPE5</accession>
<dbReference type="OrthoDB" id="142736at2157"/>
<protein>
    <submittedName>
        <fullName evidence="1">Uncharacterized protein</fullName>
    </submittedName>
</protein>
<name>A0A7Z8KPE5_9EURY</name>
<reference evidence="1 2" key="1">
    <citation type="submission" date="2019-06" db="EMBL/GenBank/DDBJ databases">
        <title>Draft genome sequence of Methanolobus vulcani B1d.</title>
        <authorList>
            <person name="Creighbaum A.J."/>
            <person name="Ticak T."/>
            <person name="Hariraju D."/>
            <person name="Arivett B.A."/>
            <person name="Ferguson D.J.Jr."/>
        </authorList>
    </citation>
    <scope>NUCLEOTIDE SEQUENCE [LARGE SCALE GENOMIC DNA]</scope>
    <source>
        <strain evidence="1 2">B1d</strain>
    </source>
</reference>
<dbReference type="AlphaFoldDB" id="A0A7Z8KPE5"/>
<dbReference type="RefSeq" id="WP_154809349.1">
    <property type="nucleotide sequence ID" value="NZ_VIAQ01000012.1"/>
</dbReference>
<comment type="caution">
    <text evidence="1">The sequence shown here is derived from an EMBL/GenBank/DDBJ whole genome shotgun (WGS) entry which is preliminary data.</text>
</comment>
<proteinExistence type="predicted"/>
<evidence type="ECO:0000313" key="2">
    <source>
        <dbReference type="Proteomes" id="UP000319335"/>
    </source>
</evidence>
<keyword evidence="2" id="KW-1185">Reference proteome</keyword>
<gene>
    <name evidence="1" type="ORF">FKV42_06075</name>
</gene>
<organism evidence="1 2">
    <name type="scientific">Methanolobus vulcani</name>
    <dbReference type="NCBI Taxonomy" id="38026"/>
    <lineage>
        <taxon>Archaea</taxon>
        <taxon>Methanobacteriati</taxon>
        <taxon>Methanobacteriota</taxon>
        <taxon>Stenosarchaea group</taxon>
        <taxon>Methanomicrobia</taxon>
        <taxon>Methanosarcinales</taxon>
        <taxon>Methanosarcinaceae</taxon>
        <taxon>Methanolobus</taxon>
    </lineage>
</organism>